<protein>
    <submittedName>
        <fullName evidence="2">Uncharacterized protein</fullName>
    </submittedName>
</protein>
<dbReference type="EMBL" id="JANRMI010000002">
    <property type="protein sequence ID" value="MDG0816462.1"/>
    <property type="molecule type" value="Genomic_DNA"/>
</dbReference>
<gene>
    <name evidence="2" type="ORF">NWE73_08815</name>
</gene>
<sequence length="75" mass="8225">MKIKKMVFLLVLSSVVPAAYLFDYYTQGCVYSFGSGSVRTCGAEAKSLVLSSFAVFGLLVLGFLVVLFFGKRRVK</sequence>
<evidence type="ECO:0000313" key="3">
    <source>
        <dbReference type="Proteomes" id="UP001152321"/>
    </source>
</evidence>
<keyword evidence="1" id="KW-0812">Transmembrane</keyword>
<reference evidence="2" key="1">
    <citation type="submission" date="2022-08" db="EMBL/GenBank/DDBJ databases">
        <title>Novel Bdellovibrio Species Isolated from Svalbard: Designation Bdellovibrio svalbardensis.</title>
        <authorList>
            <person name="Mitchell R.J."/>
            <person name="Choi S.Y."/>
        </authorList>
    </citation>
    <scope>NUCLEOTIDE SEQUENCE</scope>
    <source>
        <strain evidence="2">PAP01</strain>
    </source>
</reference>
<dbReference type="RefSeq" id="WP_277577941.1">
    <property type="nucleotide sequence ID" value="NZ_JANRMI010000002.1"/>
</dbReference>
<accession>A0ABT6DI03</accession>
<evidence type="ECO:0000313" key="2">
    <source>
        <dbReference type="EMBL" id="MDG0816462.1"/>
    </source>
</evidence>
<keyword evidence="1" id="KW-0472">Membrane</keyword>
<name>A0ABT6DI03_9BACT</name>
<proteinExistence type="predicted"/>
<dbReference type="Proteomes" id="UP001152321">
    <property type="component" value="Unassembled WGS sequence"/>
</dbReference>
<keyword evidence="3" id="KW-1185">Reference proteome</keyword>
<feature type="transmembrane region" description="Helical" evidence="1">
    <location>
        <begin position="45"/>
        <end position="69"/>
    </location>
</feature>
<keyword evidence="1" id="KW-1133">Transmembrane helix</keyword>
<comment type="caution">
    <text evidence="2">The sequence shown here is derived from an EMBL/GenBank/DDBJ whole genome shotgun (WGS) entry which is preliminary data.</text>
</comment>
<organism evidence="2 3">
    <name type="scientific">Bdellovibrio svalbardensis</name>
    <dbReference type="NCBI Taxonomy" id="2972972"/>
    <lineage>
        <taxon>Bacteria</taxon>
        <taxon>Pseudomonadati</taxon>
        <taxon>Bdellovibrionota</taxon>
        <taxon>Bdellovibrionia</taxon>
        <taxon>Bdellovibrionales</taxon>
        <taxon>Pseudobdellovibrionaceae</taxon>
        <taxon>Bdellovibrio</taxon>
    </lineage>
</organism>
<evidence type="ECO:0000256" key="1">
    <source>
        <dbReference type="SAM" id="Phobius"/>
    </source>
</evidence>